<proteinExistence type="predicted"/>
<dbReference type="AlphaFoldDB" id="E3CA08"/>
<reference evidence="1 2" key="1">
    <citation type="submission" date="2010-10" db="EMBL/GenBank/DDBJ databases">
        <authorList>
            <person name="Durkin A.S."/>
            <person name="Madupu R."/>
            <person name="Torralba M."/>
            <person name="Gillis M."/>
            <person name="Methe B."/>
            <person name="Sutton G."/>
            <person name="Nelson K.E."/>
        </authorList>
    </citation>
    <scope>NUCLEOTIDE SEQUENCE [LARGE SCALE GENOMIC DNA]</scope>
    <source>
        <strain evidence="1 2">PB013-T2-3</strain>
    </source>
</reference>
<comment type="caution">
    <text evidence="1">The sequence shown here is derived from an EMBL/GenBank/DDBJ whole genome shotgun (WGS) entry which is preliminary data.</text>
</comment>
<name>E3CA08_9LACO</name>
<evidence type="ECO:0000313" key="2">
    <source>
        <dbReference type="Proteomes" id="UP000003070"/>
    </source>
</evidence>
<dbReference type="eggNOG" id="ENOG5030AVV">
    <property type="taxonomic scope" value="Bacteria"/>
</dbReference>
<dbReference type="Proteomes" id="UP000003070">
    <property type="component" value="Unassembled WGS sequence"/>
</dbReference>
<evidence type="ECO:0000313" key="1">
    <source>
        <dbReference type="EMBL" id="EFQ52437.1"/>
    </source>
</evidence>
<dbReference type="RefSeq" id="WP_003714169.1">
    <property type="nucleotide sequence ID" value="NZ_AEKL01000073.1"/>
</dbReference>
<protein>
    <submittedName>
        <fullName evidence="1">Uncharacterized protein</fullName>
    </submittedName>
</protein>
<dbReference type="EMBL" id="AEKL01000073">
    <property type="protein sequence ID" value="EFQ52437.1"/>
    <property type="molecule type" value="Genomic_DNA"/>
</dbReference>
<accession>E3CA08</accession>
<sequence length="95" mass="11031">MLKNNQEIIAETDEDLQLQAGMQLDDAERRCLLNTGILFLDIQRIKPYLAAIRQYLQDTQPDERVWTLFKVQDIANHQLANYILSVAFNPQNQGE</sequence>
<organism evidence="1 2">
    <name type="scientific">Limosilactobacillus oris PB013-T2-3</name>
    <dbReference type="NCBI Taxonomy" id="908339"/>
    <lineage>
        <taxon>Bacteria</taxon>
        <taxon>Bacillati</taxon>
        <taxon>Bacillota</taxon>
        <taxon>Bacilli</taxon>
        <taxon>Lactobacillales</taxon>
        <taxon>Lactobacillaceae</taxon>
        <taxon>Limosilactobacillus</taxon>
    </lineage>
</organism>
<gene>
    <name evidence="1" type="ORF">HMPREF9265_1116</name>
</gene>